<organism evidence="2 3">
    <name type="scientific">Mycena albidolilacea</name>
    <dbReference type="NCBI Taxonomy" id="1033008"/>
    <lineage>
        <taxon>Eukaryota</taxon>
        <taxon>Fungi</taxon>
        <taxon>Dikarya</taxon>
        <taxon>Basidiomycota</taxon>
        <taxon>Agaricomycotina</taxon>
        <taxon>Agaricomycetes</taxon>
        <taxon>Agaricomycetidae</taxon>
        <taxon>Agaricales</taxon>
        <taxon>Marasmiineae</taxon>
        <taxon>Mycenaceae</taxon>
        <taxon>Mycena</taxon>
    </lineage>
</organism>
<dbReference type="PROSITE" id="PS50142">
    <property type="entry name" value="RNASE_3_2"/>
    <property type="match status" value="1"/>
</dbReference>
<dbReference type="EMBL" id="JARIHO010000029">
    <property type="protein sequence ID" value="KAJ7337414.1"/>
    <property type="molecule type" value="Genomic_DNA"/>
</dbReference>
<comment type="caution">
    <text evidence="2">The sequence shown here is derived from an EMBL/GenBank/DDBJ whole genome shotgun (WGS) entry which is preliminary data.</text>
</comment>
<dbReference type="SMART" id="SM00535">
    <property type="entry name" value="RIBOc"/>
    <property type="match status" value="1"/>
</dbReference>
<gene>
    <name evidence="2" type="ORF">DFH08DRAFT_705310</name>
</gene>
<name>A0AAD7EMZ6_9AGAR</name>
<dbReference type="GO" id="GO:0006396">
    <property type="term" value="P:RNA processing"/>
    <property type="evidence" value="ECO:0007669"/>
    <property type="project" value="InterPro"/>
</dbReference>
<feature type="non-terminal residue" evidence="2">
    <location>
        <position position="1"/>
    </location>
</feature>
<dbReference type="Gene3D" id="1.10.1520.10">
    <property type="entry name" value="Ribonuclease III domain"/>
    <property type="match status" value="1"/>
</dbReference>
<evidence type="ECO:0000259" key="1">
    <source>
        <dbReference type="PROSITE" id="PS50142"/>
    </source>
</evidence>
<accession>A0AAD7EMZ6</accession>
<keyword evidence="3" id="KW-1185">Reference proteome</keyword>
<dbReference type="InterPro" id="IPR000999">
    <property type="entry name" value="RNase_III_dom"/>
</dbReference>
<sequence>MTLLQLYLNSVQHKSSHPLPLTAVSPNLFRQATNSVKNSKDNNDLLEFIGDRAVNLACALLVDKEKVCPDQQIFVGRKICNNDTLGRLAWWLELDEYAALSPGDEHAIRTWSPRRKHDPPPKALADLFESFVGAYCLERGWPAVLSWLESFFKPLMELATEDFLLRPSFKLPVYVSGWWRQRDGASISQTVYRQFCRFLDCKQESLASMGRVAVEAIPLST</sequence>
<dbReference type="GO" id="GO:0004525">
    <property type="term" value="F:ribonuclease III activity"/>
    <property type="evidence" value="ECO:0007669"/>
    <property type="project" value="InterPro"/>
</dbReference>
<protein>
    <submittedName>
        <fullName evidence="2">Ribonuclease III domain-containing protein</fullName>
    </submittedName>
</protein>
<dbReference type="SUPFAM" id="SSF69065">
    <property type="entry name" value="RNase III domain-like"/>
    <property type="match status" value="1"/>
</dbReference>
<feature type="domain" description="RNase III" evidence="1">
    <location>
        <begin position="8"/>
        <end position="140"/>
    </location>
</feature>
<reference evidence="2" key="1">
    <citation type="submission" date="2023-03" db="EMBL/GenBank/DDBJ databases">
        <title>Massive genome expansion in bonnet fungi (Mycena s.s.) driven by repeated elements and novel gene families across ecological guilds.</title>
        <authorList>
            <consortium name="Lawrence Berkeley National Laboratory"/>
            <person name="Harder C.B."/>
            <person name="Miyauchi S."/>
            <person name="Viragh M."/>
            <person name="Kuo A."/>
            <person name="Thoen E."/>
            <person name="Andreopoulos B."/>
            <person name="Lu D."/>
            <person name="Skrede I."/>
            <person name="Drula E."/>
            <person name="Henrissat B."/>
            <person name="Morin E."/>
            <person name="Kohler A."/>
            <person name="Barry K."/>
            <person name="LaButti K."/>
            <person name="Morin E."/>
            <person name="Salamov A."/>
            <person name="Lipzen A."/>
            <person name="Mereny Z."/>
            <person name="Hegedus B."/>
            <person name="Baldrian P."/>
            <person name="Stursova M."/>
            <person name="Weitz H."/>
            <person name="Taylor A."/>
            <person name="Grigoriev I.V."/>
            <person name="Nagy L.G."/>
            <person name="Martin F."/>
            <person name="Kauserud H."/>
        </authorList>
    </citation>
    <scope>NUCLEOTIDE SEQUENCE</scope>
    <source>
        <strain evidence="2">CBHHK002</strain>
    </source>
</reference>
<dbReference type="Pfam" id="PF00636">
    <property type="entry name" value="Ribonuclease_3"/>
    <property type="match status" value="1"/>
</dbReference>
<dbReference type="InterPro" id="IPR036389">
    <property type="entry name" value="RNase_III_sf"/>
</dbReference>
<dbReference type="Proteomes" id="UP001218218">
    <property type="component" value="Unassembled WGS sequence"/>
</dbReference>
<evidence type="ECO:0000313" key="2">
    <source>
        <dbReference type="EMBL" id="KAJ7337414.1"/>
    </source>
</evidence>
<proteinExistence type="predicted"/>
<dbReference type="CDD" id="cd00593">
    <property type="entry name" value="RIBOc"/>
    <property type="match status" value="1"/>
</dbReference>
<evidence type="ECO:0000313" key="3">
    <source>
        <dbReference type="Proteomes" id="UP001218218"/>
    </source>
</evidence>
<dbReference type="AlphaFoldDB" id="A0AAD7EMZ6"/>